<dbReference type="Gene3D" id="3.30.300.30">
    <property type="match status" value="1"/>
</dbReference>
<dbReference type="Gene3D" id="3.40.50.12780">
    <property type="entry name" value="N-terminal domain of ligase-like"/>
    <property type="match status" value="1"/>
</dbReference>
<evidence type="ECO:0000259" key="3">
    <source>
        <dbReference type="Pfam" id="PF00501"/>
    </source>
</evidence>
<dbReference type="InterPro" id="IPR045851">
    <property type="entry name" value="AMP-bd_C_sf"/>
</dbReference>
<dbReference type="GO" id="GO:0006631">
    <property type="term" value="P:fatty acid metabolic process"/>
    <property type="evidence" value="ECO:0007669"/>
    <property type="project" value="TreeGrafter"/>
</dbReference>
<name>A0A939IKJ9_9GAMM</name>
<dbReference type="InterPro" id="IPR042099">
    <property type="entry name" value="ANL_N_sf"/>
</dbReference>
<feature type="domain" description="AMP-dependent synthetase/ligase" evidence="3">
    <location>
        <begin position="33"/>
        <end position="375"/>
    </location>
</feature>
<dbReference type="GO" id="GO:0031956">
    <property type="term" value="F:medium-chain fatty acid-CoA ligase activity"/>
    <property type="evidence" value="ECO:0007669"/>
    <property type="project" value="TreeGrafter"/>
</dbReference>
<dbReference type="AlphaFoldDB" id="A0A939IKJ9"/>
<feature type="domain" description="AMP-binding enzyme C-terminal" evidence="4">
    <location>
        <begin position="431"/>
        <end position="509"/>
    </location>
</feature>
<evidence type="ECO:0000256" key="1">
    <source>
        <dbReference type="ARBA" id="ARBA00006432"/>
    </source>
</evidence>
<reference evidence="5" key="1">
    <citation type="submission" date="2021-02" db="EMBL/GenBank/DDBJ databases">
        <title>PHA producing bacteria isolated from coastal sediment in Guangdong, Shenzhen.</title>
        <authorList>
            <person name="Zheng W."/>
            <person name="Yu S."/>
            <person name="Huang Y."/>
        </authorList>
    </citation>
    <scope>NUCLEOTIDE SEQUENCE</scope>
    <source>
        <strain evidence="5">TN14-10</strain>
    </source>
</reference>
<dbReference type="Pfam" id="PF13193">
    <property type="entry name" value="AMP-binding_C"/>
    <property type="match status" value="1"/>
</dbReference>
<dbReference type="SUPFAM" id="SSF56801">
    <property type="entry name" value="Acetyl-CoA synthetase-like"/>
    <property type="match status" value="1"/>
</dbReference>
<keyword evidence="2" id="KW-0436">Ligase</keyword>
<evidence type="ECO:0000256" key="2">
    <source>
        <dbReference type="ARBA" id="ARBA00022598"/>
    </source>
</evidence>
<comment type="similarity">
    <text evidence="1">Belongs to the ATP-dependent AMP-binding enzyme family.</text>
</comment>
<proteinExistence type="inferred from homology"/>
<dbReference type="PROSITE" id="PS00455">
    <property type="entry name" value="AMP_BINDING"/>
    <property type="match status" value="1"/>
</dbReference>
<gene>
    <name evidence="5" type="ORF">JYP50_12405</name>
</gene>
<organism evidence="5 6">
    <name type="scientific">Parahaliea mediterranea</name>
    <dbReference type="NCBI Taxonomy" id="651086"/>
    <lineage>
        <taxon>Bacteria</taxon>
        <taxon>Pseudomonadati</taxon>
        <taxon>Pseudomonadota</taxon>
        <taxon>Gammaproteobacteria</taxon>
        <taxon>Cellvibrionales</taxon>
        <taxon>Halieaceae</taxon>
        <taxon>Parahaliea</taxon>
    </lineage>
</organism>
<comment type="caution">
    <text evidence="5">The sequence shown here is derived from an EMBL/GenBank/DDBJ whole genome shotgun (WGS) entry which is preliminary data.</text>
</comment>
<dbReference type="InterPro" id="IPR000873">
    <property type="entry name" value="AMP-dep_synth/lig_dom"/>
</dbReference>
<dbReference type="PANTHER" id="PTHR43201">
    <property type="entry name" value="ACYL-COA SYNTHETASE"/>
    <property type="match status" value="1"/>
</dbReference>
<protein>
    <submittedName>
        <fullName evidence="5">AMP-binding protein</fullName>
    </submittedName>
</protein>
<evidence type="ECO:0000259" key="4">
    <source>
        <dbReference type="Pfam" id="PF13193"/>
    </source>
</evidence>
<evidence type="ECO:0000313" key="6">
    <source>
        <dbReference type="Proteomes" id="UP000664303"/>
    </source>
</evidence>
<dbReference type="InterPro" id="IPR025110">
    <property type="entry name" value="AMP-bd_C"/>
</dbReference>
<dbReference type="PANTHER" id="PTHR43201:SF5">
    <property type="entry name" value="MEDIUM-CHAIN ACYL-COA LIGASE ACSF2, MITOCHONDRIAL"/>
    <property type="match status" value="1"/>
</dbReference>
<dbReference type="EMBL" id="JAFKCZ010000008">
    <property type="protein sequence ID" value="MBN7797401.1"/>
    <property type="molecule type" value="Genomic_DNA"/>
</dbReference>
<dbReference type="Proteomes" id="UP000664303">
    <property type="component" value="Unassembled WGS sequence"/>
</dbReference>
<evidence type="ECO:0000313" key="5">
    <source>
        <dbReference type="EMBL" id="MBN7797401.1"/>
    </source>
</evidence>
<keyword evidence="6" id="KW-1185">Reference proteome</keyword>
<dbReference type="InterPro" id="IPR020845">
    <property type="entry name" value="AMP-binding_CS"/>
</dbReference>
<accession>A0A939IKJ9</accession>
<sequence length="541" mass="58271">MKVSSVYQVFASTAGRSADQPFLHIPATAAKAYASGPVDLAYGEALARIDACAAQYAARDFGHPLRAALVLDNRAEFFIHWLALNSLGCSVIPVSRDMQAEEIAYFLEHGEAAVVIALPEAVPELAPVQAMLEREVPVVDCERLDQLPAVTGRSDEAPAEDTECALLYTSGSTGKPKACILSNEYFLFAGQWYNEVGGLAAIEQGVERLLTPLPLTHMNAMAVSTMAMIQSGGCIIQLDRFHPRSWWQSVRDSGATIVHYLGVLPAILLELPETPQDNVGGQVKFGFGAGVNPKHHARFEARFGFPLLEAWAMTESGVGGSIIANTEPRHVGTCCFGKAPDYLEVQLVDEHKQPVAPGEEGELRVRAKGDNPARGFFSGYLKNAEATAEAWQDGWLNTGDVVREGPDGSLHFVDRRKNVIRRSGENISALEVEAALLTHPALAEVIVTAVPDELRGDEVAACAVLADGAPGDAQLAAALVAHCMDQLAYYKAPGYVLFCESLPRTASNKPRRGDVKTLARSRVAAGECIDTRELKKRRTAS</sequence>
<dbReference type="Pfam" id="PF00501">
    <property type="entry name" value="AMP-binding"/>
    <property type="match status" value="1"/>
</dbReference>